<dbReference type="SUPFAM" id="SSF46689">
    <property type="entry name" value="Homeodomain-like"/>
    <property type="match status" value="1"/>
</dbReference>
<evidence type="ECO:0000259" key="6">
    <source>
        <dbReference type="PROSITE" id="PS50977"/>
    </source>
</evidence>
<feature type="DNA-binding region" description="H-T-H motif" evidence="5">
    <location>
        <begin position="34"/>
        <end position="53"/>
    </location>
</feature>
<evidence type="ECO:0000256" key="5">
    <source>
        <dbReference type="PROSITE-ProRule" id="PRU00335"/>
    </source>
</evidence>
<dbReference type="InterPro" id="IPR004111">
    <property type="entry name" value="Repressor_TetR_C"/>
</dbReference>
<dbReference type="RefSeq" id="WP_179669231.1">
    <property type="nucleotide sequence ID" value="NZ_JACCFP010000001.1"/>
</dbReference>
<evidence type="ECO:0000313" key="8">
    <source>
        <dbReference type="Proteomes" id="UP000530424"/>
    </source>
</evidence>
<dbReference type="Gene3D" id="1.10.10.60">
    <property type="entry name" value="Homeodomain-like"/>
    <property type="match status" value="1"/>
</dbReference>
<dbReference type="EMBL" id="JACCFP010000001">
    <property type="protein sequence ID" value="NYJ02927.1"/>
    <property type="molecule type" value="Genomic_DNA"/>
</dbReference>
<comment type="caution">
    <text evidence="7">The sequence shown here is derived from an EMBL/GenBank/DDBJ whole genome shotgun (WGS) entry which is preliminary data.</text>
</comment>
<reference evidence="7 8" key="1">
    <citation type="submission" date="2020-07" db="EMBL/GenBank/DDBJ databases">
        <title>Sequencing the genomes of 1000 actinobacteria strains.</title>
        <authorList>
            <person name="Klenk H.-P."/>
        </authorList>
    </citation>
    <scope>NUCLEOTIDE SEQUENCE [LARGE SCALE GENOMIC DNA]</scope>
    <source>
        <strain evidence="7 8">DSM 103833</strain>
    </source>
</reference>
<dbReference type="InterPro" id="IPR003012">
    <property type="entry name" value="Tet_transcr_reg_TetR"/>
</dbReference>
<protein>
    <submittedName>
        <fullName evidence="7">AcrR family transcriptional regulator</fullName>
    </submittedName>
</protein>
<feature type="domain" description="HTH tetR-type" evidence="6">
    <location>
        <begin position="11"/>
        <end position="71"/>
    </location>
</feature>
<evidence type="ECO:0000256" key="2">
    <source>
        <dbReference type="ARBA" id="ARBA00023015"/>
    </source>
</evidence>
<dbReference type="GO" id="GO:0045892">
    <property type="term" value="P:negative regulation of DNA-templated transcription"/>
    <property type="evidence" value="ECO:0007669"/>
    <property type="project" value="InterPro"/>
</dbReference>
<dbReference type="AlphaFoldDB" id="A0A853C6M9"/>
<dbReference type="PROSITE" id="PS50977">
    <property type="entry name" value="HTH_TETR_2"/>
    <property type="match status" value="1"/>
</dbReference>
<gene>
    <name evidence="7" type="ORF">HNR19_003625</name>
</gene>
<keyword evidence="1" id="KW-0678">Repressor</keyword>
<dbReference type="Proteomes" id="UP000530424">
    <property type="component" value="Unassembled WGS sequence"/>
</dbReference>
<dbReference type="InterPro" id="IPR009057">
    <property type="entry name" value="Homeodomain-like_sf"/>
</dbReference>
<dbReference type="Pfam" id="PF00440">
    <property type="entry name" value="TetR_N"/>
    <property type="match status" value="1"/>
</dbReference>
<dbReference type="Gene3D" id="1.10.357.10">
    <property type="entry name" value="Tetracycline Repressor, domain 2"/>
    <property type="match status" value="1"/>
</dbReference>
<keyword evidence="3 5" id="KW-0238">DNA-binding</keyword>
<accession>A0A853C6M9</accession>
<dbReference type="InterPro" id="IPR001647">
    <property type="entry name" value="HTH_TetR"/>
</dbReference>
<dbReference type="GO" id="GO:0046677">
    <property type="term" value="P:response to antibiotic"/>
    <property type="evidence" value="ECO:0007669"/>
    <property type="project" value="InterPro"/>
</dbReference>
<organism evidence="7 8">
    <name type="scientific">Nocardioides thalensis</name>
    <dbReference type="NCBI Taxonomy" id="1914755"/>
    <lineage>
        <taxon>Bacteria</taxon>
        <taxon>Bacillati</taxon>
        <taxon>Actinomycetota</taxon>
        <taxon>Actinomycetes</taxon>
        <taxon>Propionibacteriales</taxon>
        <taxon>Nocardioidaceae</taxon>
        <taxon>Nocardioides</taxon>
    </lineage>
</organism>
<dbReference type="InterPro" id="IPR050109">
    <property type="entry name" value="HTH-type_TetR-like_transc_reg"/>
</dbReference>
<evidence type="ECO:0000256" key="4">
    <source>
        <dbReference type="ARBA" id="ARBA00023163"/>
    </source>
</evidence>
<proteinExistence type="predicted"/>
<keyword evidence="8" id="KW-1185">Reference proteome</keyword>
<evidence type="ECO:0000256" key="1">
    <source>
        <dbReference type="ARBA" id="ARBA00022491"/>
    </source>
</evidence>
<dbReference type="PANTHER" id="PTHR30055">
    <property type="entry name" value="HTH-TYPE TRANSCRIPTIONAL REGULATOR RUTR"/>
    <property type="match status" value="1"/>
</dbReference>
<dbReference type="GO" id="GO:0003700">
    <property type="term" value="F:DNA-binding transcription factor activity"/>
    <property type="evidence" value="ECO:0007669"/>
    <property type="project" value="TreeGrafter"/>
</dbReference>
<dbReference type="GO" id="GO:0000976">
    <property type="term" value="F:transcription cis-regulatory region binding"/>
    <property type="evidence" value="ECO:0007669"/>
    <property type="project" value="TreeGrafter"/>
</dbReference>
<dbReference type="PANTHER" id="PTHR30055:SF151">
    <property type="entry name" value="TRANSCRIPTIONAL REGULATORY PROTEIN"/>
    <property type="match status" value="1"/>
</dbReference>
<dbReference type="SUPFAM" id="SSF48498">
    <property type="entry name" value="Tetracyclin repressor-like, C-terminal domain"/>
    <property type="match status" value="1"/>
</dbReference>
<evidence type="ECO:0000313" key="7">
    <source>
        <dbReference type="EMBL" id="NYJ02927.1"/>
    </source>
</evidence>
<evidence type="ECO:0000256" key="3">
    <source>
        <dbReference type="ARBA" id="ARBA00023125"/>
    </source>
</evidence>
<keyword evidence="4" id="KW-0804">Transcription</keyword>
<name>A0A853C6M9_9ACTN</name>
<dbReference type="Pfam" id="PF02909">
    <property type="entry name" value="TetR_C_1"/>
    <property type="match status" value="1"/>
</dbReference>
<dbReference type="PRINTS" id="PR00400">
    <property type="entry name" value="TETREPRESSOR"/>
</dbReference>
<keyword evidence="2" id="KW-0805">Transcription regulation</keyword>
<dbReference type="InterPro" id="IPR036271">
    <property type="entry name" value="Tet_transcr_reg_TetR-rel_C_sf"/>
</dbReference>
<sequence length="221" mass="24453">MTAKQPRHRPPLTRDAVFRSAVALADDIGVAALSMRKLAERLGVEAMSLYHHVPNKEAILDGMVDLVFTEVHVPADAEWRDAMRQRARSLREALLRHRWAIGLLDSRTNPGLETLRHHDAVIGCLRRGGFTIGGAAHAFSVLDGYIYGFVVQESSMPFDSAGASPEAMEELTAGMRELATELPHLAQMVEHARGSGYAYADEFEVGLDVVLDGLERRRPTW</sequence>